<proteinExistence type="predicted"/>
<dbReference type="OrthoDB" id="9778567at2"/>
<dbReference type="InterPro" id="IPR003833">
    <property type="entry name" value="CT_C_D"/>
</dbReference>
<keyword evidence="2 5" id="KW-0378">Hydrolase</keyword>
<dbReference type="InterPro" id="IPR010016">
    <property type="entry name" value="PxpB"/>
</dbReference>
<dbReference type="InterPro" id="IPR029000">
    <property type="entry name" value="Cyclophilin-like_dom_sf"/>
</dbReference>
<dbReference type="RefSeq" id="WP_114661380.1">
    <property type="nucleotide sequence ID" value="NZ_CP031194.1"/>
</dbReference>
<dbReference type="Proteomes" id="UP000253868">
    <property type="component" value="Chromosome"/>
</dbReference>
<dbReference type="SUPFAM" id="SSF160467">
    <property type="entry name" value="PH0987 N-terminal domain-like"/>
    <property type="match status" value="1"/>
</dbReference>
<dbReference type="EMBL" id="CP031194">
    <property type="protein sequence ID" value="AXG80054.1"/>
    <property type="molecule type" value="Genomic_DNA"/>
</dbReference>
<gene>
    <name evidence="5" type="ORF">DVK44_23035</name>
</gene>
<dbReference type="Gene3D" id="3.30.1360.40">
    <property type="match status" value="1"/>
</dbReference>
<keyword evidence="3" id="KW-0067">ATP-binding</keyword>
<keyword evidence="1" id="KW-0547">Nucleotide-binding</keyword>
<organism evidence="5 6">
    <name type="scientific">Streptomyces paludis</name>
    <dbReference type="NCBI Taxonomy" id="2282738"/>
    <lineage>
        <taxon>Bacteria</taxon>
        <taxon>Bacillati</taxon>
        <taxon>Actinomycetota</taxon>
        <taxon>Actinomycetes</taxon>
        <taxon>Kitasatosporales</taxon>
        <taxon>Streptomycetaceae</taxon>
        <taxon>Streptomyces</taxon>
    </lineage>
</organism>
<evidence type="ECO:0000256" key="3">
    <source>
        <dbReference type="ARBA" id="ARBA00022840"/>
    </source>
</evidence>
<evidence type="ECO:0000259" key="4">
    <source>
        <dbReference type="SMART" id="SM00796"/>
    </source>
</evidence>
<keyword evidence="6" id="KW-1185">Reference proteome</keyword>
<dbReference type="PANTHER" id="PTHR34698">
    <property type="entry name" value="5-OXOPROLINASE SUBUNIT B"/>
    <property type="match status" value="1"/>
</dbReference>
<dbReference type="SMART" id="SM00796">
    <property type="entry name" value="AHS1"/>
    <property type="match status" value="1"/>
</dbReference>
<dbReference type="KEGG" id="spad:DVK44_23035"/>
<dbReference type="Gene3D" id="2.40.100.10">
    <property type="entry name" value="Cyclophilin-like"/>
    <property type="match status" value="1"/>
</dbReference>
<dbReference type="AlphaFoldDB" id="A0A345HTN0"/>
<evidence type="ECO:0000313" key="6">
    <source>
        <dbReference type="Proteomes" id="UP000253868"/>
    </source>
</evidence>
<evidence type="ECO:0000313" key="5">
    <source>
        <dbReference type="EMBL" id="AXG80054.1"/>
    </source>
</evidence>
<dbReference type="GO" id="GO:0005524">
    <property type="term" value="F:ATP binding"/>
    <property type="evidence" value="ECO:0007669"/>
    <property type="project" value="UniProtKB-KW"/>
</dbReference>
<dbReference type="SUPFAM" id="SSF50891">
    <property type="entry name" value="Cyclophilin-like"/>
    <property type="match status" value="1"/>
</dbReference>
<dbReference type="Pfam" id="PF02682">
    <property type="entry name" value="CT_C_D"/>
    <property type="match status" value="1"/>
</dbReference>
<name>A0A345HTN0_9ACTN</name>
<sequence>MTPPPALSVRAVGSAALIVDLAGTGEVLALRAALEREIPNGVRELIAAARTLLITYDPAATGHEALAAEVTRRAAAVTGGATGDTPGAAGAALAPLTVPVRYDGPDLAQAAALTGLTTAQVIARHTAPDYTVAFAGFAPGFGYLTGTDPALRLPRRAEPRTEVPAGAVAVADGFTGIYPRSSPGGWQLLGTTSLPLWDERRDPPALLVPGRTVRLREVPR</sequence>
<feature type="domain" description="Carboxyltransferase" evidence="4">
    <location>
        <begin position="7"/>
        <end position="207"/>
    </location>
</feature>
<dbReference type="GO" id="GO:0016787">
    <property type="term" value="F:hydrolase activity"/>
    <property type="evidence" value="ECO:0007669"/>
    <property type="project" value="UniProtKB-KW"/>
</dbReference>
<dbReference type="PANTHER" id="PTHR34698:SF2">
    <property type="entry name" value="5-OXOPROLINASE SUBUNIT B"/>
    <property type="match status" value="1"/>
</dbReference>
<protein>
    <submittedName>
        <fullName evidence="5">Allophanate hydrolase subunit 1</fullName>
    </submittedName>
</protein>
<evidence type="ECO:0000256" key="1">
    <source>
        <dbReference type="ARBA" id="ARBA00022741"/>
    </source>
</evidence>
<evidence type="ECO:0000256" key="2">
    <source>
        <dbReference type="ARBA" id="ARBA00022801"/>
    </source>
</evidence>
<reference evidence="6" key="1">
    <citation type="submission" date="2018-07" db="EMBL/GenBank/DDBJ databases">
        <authorList>
            <person name="Zhao J."/>
        </authorList>
    </citation>
    <scope>NUCLEOTIDE SEQUENCE [LARGE SCALE GENOMIC DNA]</scope>
    <source>
        <strain evidence="6">GSSD-12</strain>
    </source>
</reference>
<accession>A0A345HTN0</accession>